<sequence>MNSPTNIKQLAEMAGVSAGTVSRALSGSGRVSPKTRERIITLAQKLGYQPNLLARNMRMRKTSTVGMLVPLGHDDLQHLSDPFFNTMSGYLADALADHGYDLLLSRVIPSDGRWIENYARSGRVDGVLIIGQSNQLAVIEATSLGYHPMVVWGGQVPGQHHCSVGSDNRAGGMMAARHLIEQGCRRIAYLGPVEGPEFGARLDGVQQALAIAGRGEELQIMPSHCEPAAAYDDALGLLRALPVMPDGIVAASDVTAISVIRALGTLGLRVPDQVKVIGYDGLPLGELVTPPLTTIDQQLRHGARVMVDLLLKRMAGEPTGSVLIDPQLIRREST</sequence>
<dbReference type="PANTHER" id="PTHR30146">
    <property type="entry name" value="LACI-RELATED TRANSCRIPTIONAL REPRESSOR"/>
    <property type="match status" value="1"/>
</dbReference>
<accession>A0A7W6CHN5</accession>
<protein>
    <submittedName>
        <fullName evidence="6">DNA-binding LacI/PurR family transcriptional regulator</fullName>
    </submittedName>
</protein>
<dbReference type="Gene3D" id="1.10.260.40">
    <property type="entry name" value="lambda repressor-like DNA-binding domains"/>
    <property type="match status" value="1"/>
</dbReference>
<evidence type="ECO:0000256" key="2">
    <source>
        <dbReference type="ARBA" id="ARBA00023125"/>
    </source>
</evidence>
<dbReference type="SUPFAM" id="SSF47413">
    <property type="entry name" value="lambda repressor-like DNA-binding domains"/>
    <property type="match status" value="1"/>
</dbReference>
<dbReference type="RefSeq" id="WP_183626144.1">
    <property type="nucleotide sequence ID" value="NZ_JACIDX010000009.1"/>
</dbReference>
<dbReference type="InterPro" id="IPR010982">
    <property type="entry name" value="Lambda_DNA-bd_dom_sf"/>
</dbReference>
<dbReference type="AlphaFoldDB" id="A0A7W6CHN5"/>
<keyword evidence="3" id="KW-0804">Transcription</keyword>
<dbReference type="PANTHER" id="PTHR30146:SF120">
    <property type="entry name" value="ALANINE RACEMASE"/>
    <property type="match status" value="1"/>
</dbReference>
<evidence type="ECO:0000313" key="7">
    <source>
        <dbReference type="Proteomes" id="UP000548867"/>
    </source>
</evidence>
<keyword evidence="7" id="KW-1185">Reference proteome</keyword>
<dbReference type="PROSITE" id="PS50932">
    <property type="entry name" value="HTH_LACI_2"/>
    <property type="match status" value="1"/>
</dbReference>
<dbReference type="InterPro" id="IPR028082">
    <property type="entry name" value="Peripla_BP_I"/>
</dbReference>
<organism evidence="6 7">
    <name type="scientific">Novosphingobium sediminicola</name>
    <dbReference type="NCBI Taxonomy" id="563162"/>
    <lineage>
        <taxon>Bacteria</taxon>
        <taxon>Pseudomonadati</taxon>
        <taxon>Pseudomonadota</taxon>
        <taxon>Alphaproteobacteria</taxon>
        <taxon>Sphingomonadales</taxon>
        <taxon>Sphingomonadaceae</taxon>
        <taxon>Novosphingobium</taxon>
    </lineage>
</organism>
<proteinExistence type="predicted"/>
<evidence type="ECO:0000259" key="4">
    <source>
        <dbReference type="PROSITE" id="PS50932"/>
    </source>
</evidence>
<dbReference type="PROSITE" id="PS50943">
    <property type="entry name" value="HTH_CROC1"/>
    <property type="match status" value="1"/>
</dbReference>
<feature type="domain" description="HTH cro/C1-type" evidence="5">
    <location>
        <begin position="8"/>
        <end position="53"/>
    </location>
</feature>
<comment type="caution">
    <text evidence="6">The sequence shown here is derived from an EMBL/GenBank/DDBJ whole genome shotgun (WGS) entry which is preliminary data.</text>
</comment>
<dbReference type="GO" id="GO:0000976">
    <property type="term" value="F:transcription cis-regulatory region binding"/>
    <property type="evidence" value="ECO:0007669"/>
    <property type="project" value="TreeGrafter"/>
</dbReference>
<dbReference type="InterPro" id="IPR000843">
    <property type="entry name" value="HTH_LacI"/>
</dbReference>
<dbReference type="SUPFAM" id="SSF53822">
    <property type="entry name" value="Periplasmic binding protein-like I"/>
    <property type="match status" value="1"/>
</dbReference>
<dbReference type="Pfam" id="PF13377">
    <property type="entry name" value="Peripla_BP_3"/>
    <property type="match status" value="1"/>
</dbReference>
<dbReference type="Pfam" id="PF00356">
    <property type="entry name" value="LacI"/>
    <property type="match status" value="1"/>
</dbReference>
<dbReference type="GO" id="GO:0003700">
    <property type="term" value="F:DNA-binding transcription factor activity"/>
    <property type="evidence" value="ECO:0007669"/>
    <property type="project" value="TreeGrafter"/>
</dbReference>
<evidence type="ECO:0000313" key="6">
    <source>
        <dbReference type="EMBL" id="MBB3955665.1"/>
    </source>
</evidence>
<gene>
    <name evidence="6" type="ORF">GGR38_002621</name>
</gene>
<evidence type="ECO:0000256" key="3">
    <source>
        <dbReference type="ARBA" id="ARBA00023163"/>
    </source>
</evidence>
<feature type="domain" description="HTH lacI-type" evidence="4">
    <location>
        <begin position="5"/>
        <end position="59"/>
    </location>
</feature>
<dbReference type="InterPro" id="IPR001387">
    <property type="entry name" value="Cro/C1-type_HTH"/>
</dbReference>
<dbReference type="InterPro" id="IPR046335">
    <property type="entry name" value="LacI/GalR-like_sensor"/>
</dbReference>
<keyword evidence="1" id="KW-0805">Transcription regulation</keyword>
<evidence type="ECO:0000256" key="1">
    <source>
        <dbReference type="ARBA" id="ARBA00023015"/>
    </source>
</evidence>
<dbReference type="Gene3D" id="3.40.50.2300">
    <property type="match status" value="2"/>
</dbReference>
<evidence type="ECO:0000259" key="5">
    <source>
        <dbReference type="PROSITE" id="PS50943"/>
    </source>
</evidence>
<dbReference type="CDD" id="cd01392">
    <property type="entry name" value="HTH_LacI"/>
    <property type="match status" value="1"/>
</dbReference>
<dbReference type="SMART" id="SM00354">
    <property type="entry name" value="HTH_LACI"/>
    <property type="match status" value="1"/>
</dbReference>
<keyword evidence="2 6" id="KW-0238">DNA-binding</keyword>
<name>A0A7W6CHN5_9SPHN</name>
<dbReference type="Proteomes" id="UP000548867">
    <property type="component" value="Unassembled WGS sequence"/>
</dbReference>
<dbReference type="EMBL" id="JACIDX010000009">
    <property type="protein sequence ID" value="MBB3955665.1"/>
    <property type="molecule type" value="Genomic_DNA"/>
</dbReference>
<reference evidence="6 7" key="1">
    <citation type="submission" date="2020-08" db="EMBL/GenBank/DDBJ databases">
        <title>Genomic Encyclopedia of Type Strains, Phase IV (KMG-IV): sequencing the most valuable type-strain genomes for metagenomic binning, comparative biology and taxonomic classification.</title>
        <authorList>
            <person name="Goeker M."/>
        </authorList>
    </citation>
    <scope>NUCLEOTIDE SEQUENCE [LARGE SCALE GENOMIC DNA]</scope>
    <source>
        <strain evidence="6 7">DSM 27057</strain>
    </source>
</reference>